<reference evidence="1 2" key="1">
    <citation type="journal article" date="2010" name="Stand. Genomic Sci.">
        <title>Complete genome sequence of Haliangium ochraceum type strain (SMP-2).</title>
        <authorList>
            <consortium name="US DOE Joint Genome Institute (JGI-PGF)"/>
            <person name="Ivanova N."/>
            <person name="Daum C."/>
            <person name="Lang E."/>
            <person name="Abt B."/>
            <person name="Kopitz M."/>
            <person name="Saunders E."/>
            <person name="Lapidus A."/>
            <person name="Lucas S."/>
            <person name="Glavina Del Rio T."/>
            <person name="Nolan M."/>
            <person name="Tice H."/>
            <person name="Copeland A."/>
            <person name="Cheng J.F."/>
            <person name="Chen F."/>
            <person name="Bruce D."/>
            <person name="Goodwin L."/>
            <person name="Pitluck S."/>
            <person name="Mavromatis K."/>
            <person name="Pati A."/>
            <person name="Mikhailova N."/>
            <person name="Chen A."/>
            <person name="Palaniappan K."/>
            <person name="Land M."/>
            <person name="Hauser L."/>
            <person name="Chang Y.J."/>
            <person name="Jeffries C.D."/>
            <person name="Detter J.C."/>
            <person name="Brettin T."/>
            <person name="Rohde M."/>
            <person name="Goker M."/>
            <person name="Bristow J."/>
            <person name="Markowitz V."/>
            <person name="Eisen J.A."/>
            <person name="Hugenholtz P."/>
            <person name="Kyrpides N.C."/>
            <person name="Klenk H.P."/>
        </authorList>
    </citation>
    <scope>NUCLEOTIDE SEQUENCE [LARGE SCALE GENOMIC DNA]</scope>
    <source>
        <strain evidence="2">DSM 14365 / CIP 107738 / JCM 11303 / AJ 13395 / SMP-2</strain>
    </source>
</reference>
<dbReference type="KEGG" id="hoh:Hoch_2740"/>
<dbReference type="RefSeq" id="WP_012827877.1">
    <property type="nucleotide sequence ID" value="NC_013440.1"/>
</dbReference>
<evidence type="ECO:0000313" key="1">
    <source>
        <dbReference type="EMBL" id="ACY15269.1"/>
    </source>
</evidence>
<name>D0LN92_HALO1</name>
<dbReference type="HOGENOM" id="CLU_2716818_0_0_7"/>
<dbReference type="InterPro" id="IPR032568">
    <property type="entry name" value="DUF4926"/>
</dbReference>
<protein>
    <recommendedName>
        <fullName evidence="3">DUF4926 domain-containing protein</fullName>
    </recommendedName>
</protein>
<dbReference type="Pfam" id="PF16277">
    <property type="entry name" value="DUF4926"/>
    <property type="match status" value="1"/>
</dbReference>
<organism evidence="1 2">
    <name type="scientific">Haliangium ochraceum (strain DSM 14365 / JCM 11303 / SMP-2)</name>
    <dbReference type="NCBI Taxonomy" id="502025"/>
    <lineage>
        <taxon>Bacteria</taxon>
        <taxon>Pseudomonadati</taxon>
        <taxon>Myxococcota</taxon>
        <taxon>Polyangia</taxon>
        <taxon>Haliangiales</taxon>
        <taxon>Kofleriaceae</taxon>
        <taxon>Haliangium</taxon>
    </lineage>
</organism>
<gene>
    <name evidence="1" type="ordered locus">Hoch_2740</name>
</gene>
<evidence type="ECO:0008006" key="3">
    <source>
        <dbReference type="Google" id="ProtNLM"/>
    </source>
</evidence>
<proteinExistence type="predicted"/>
<evidence type="ECO:0000313" key="2">
    <source>
        <dbReference type="Proteomes" id="UP000001880"/>
    </source>
</evidence>
<keyword evidence="2" id="KW-1185">Reference proteome</keyword>
<dbReference type="Proteomes" id="UP000001880">
    <property type="component" value="Chromosome"/>
</dbReference>
<dbReference type="OrthoDB" id="983005at2"/>
<dbReference type="AlphaFoldDB" id="D0LN92"/>
<sequence length="72" mass="7900">MKCPLLELYDVVCLRVARDGVDTDTLGTLVLAYESDPPEYEVEFCDADGVTIALLTLPGDALVRRSVRENPS</sequence>
<dbReference type="EMBL" id="CP001804">
    <property type="protein sequence ID" value="ACY15269.1"/>
    <property type="molecule type" value="Genomic_DNA"/>
</dbReference>
<accession>D0LN92</accession>